<dbReference type="EMBL" id="JBHTMK010000055">
    <property type="protein sequence ID" value="MFD1372216.1"/>
    <property type="molecule type" value="Genomic_DNA"/>
</dbReference>
<organism evidence="1 2">
    <name type="scientific">Actinoplanes sichuanensis</name>
    <dbReference type="NCBI Taxonomy" id="512349"/>
    <lineage>
        <taxon>Bacteria</taxon>
        <taxon>Bacillati</taxon>
        <taxon>Actinomycetota</taxon>
        <taxon>Actinomycetes</taxon>
        <taxon>Micromonosporales</taxon>
        <taxon>Micromonosporaceae</taxon>
        <taxon>Actinoplanes</taxon>
    </lineage>
</organism>
<evidence type="ECO:0008006" key="3">
    <source>
        <dbReference type="Google" id="ProtNLM"/>
    </source>
</evidence>
<comment type="caution">
    <text evidence="1">The sequence shown here is derived from an EMBL/GenBank/DDBJ whole genome shotgun (WGS) entry which is preliminary data.</text>
</comment>
<protein>
    <recommendedName>
        <fullName evidence="3">Leucine rich repeat variant</fullName>
    </recommendedName>
</protein>
<dbReference type="Gene3D" id="1.25.10.10">
    <property type="entry name" value="Leucine-rich Repeat Variant"/>
    <property type="match status" value="2"/>
</dbReference>
<reference evidence="2" key="1">
    <citation type="journal article" date="2019" name="Int. J. Syst. Evol. Microbiol.">
        <title>The Global Catalogue of Microorganisms (GCM) 10K type strain sequencing project: providing services to taxonomists for standard genome sequencing and annotation.</title>
        <authorList>
            <consortium name="The Broad Institute Genomics Platform"/>
            <consortium name="The Broad Institute Genome Sequencing Center for Infectious Disease"/>
            <person name="Wu L."/>
            <person name="Ma J."/>
        </authorList>
    </citation>
    <scope>NUCLEOTIDE SEQUENCE [LARGE SCALE GENOMIC DNA]</scope>
    <source>
        <strain evidence="2">CCM 7526</strain>
    </source>
</reference>
<dbReference type="InterPro" id="IPR011989">
    <property type="entry name" value="ARM-like"/>
</dbReference>
<gene>
    <name evidence="1" type="ORF">ACFQ5G_43430</name>
</gene>
<dbReference type="Proteomes" id="UP001597183">
    <property type="component" value="Unassembled WGS sequence"/>
</dbReference>
<keyword evidence="2" id="KW-1185">Reference proteome</keyword>
<evidence type="ECO:0000313" key="1">
    <source>
        <dbReference type="EMBL" id="MFD1372216.1"/>
    </source>
</evidence>
<evidence type="ECO:0000313" key="2">
    <source>
        <dbReference type="Proteomes" id="UP001597183"/>
    </source>
</evidence>
<accession>A0ABW4APY9</accession>
<sequence length="474" mass="52412">MQTDLVLSGMAENPALPDDMRRRLLRRWPVPVAVGLVTRDDLTLDVQEQLAAHPSATVRGVFVRYQPMDPAIRDRLLDDPEWSVRSGFLETVRQPPLPDEALTRLLSDVFDTPEPWSAFFTISELLDDFLFTDGMRRVRVAVRHPDRRARVHAAGYACWADLQMLAADPDPEVSATAVEKLLASGRPAEPADLPPHHTHGLWWMLGQQRLSRALAEQVAAAGDLEAVRCMARNRTLPADMVQKLSGHTDIEVRAEIARRGDLTAGQIERLGADPAEQVRTAVATHAYLTEKERDILARAADLDPGEAARWARSENPRLRRWAARSRQLPADLVTVLAEDPDAEVRENVALHQVDAPAGLLLATYLADSGQSALLSRPRFPAAGLARFADDPDPHLRLLATLDPEVDPTVVDRLTADPHRCVAQWAACSRYLPVDRLLALLDDPDLARYAAANPALPWEQVYAALCESADDADSE</sequence>
<proteinExistence type="predicted"/>
<dbReference type="RefSeq" id="WP_317796346.1">
    <property type="nucleotide sequence ID" value="NZ_AP028461.1"/>
</dbReference>
<name>A0ABW4APY9_9ACTN</name>